<dbReference type="OrthoDB" id="10280867at2759"/>
<dbReference type="OMA" id="RSWRKPC"/>
<dbReference type="EnsemblMetazoa" id="XM_038207636.1">
    <property type="protein sequence ID" value="XP_038063564.1"/>
    <property type="gene ID" value="LOC119734258"/>
</dbReference>
<protein>
    <submittedName>
        <fullName evidence="2">Uncharacterized protein</fullName>
    </submittedName>
</protein>
<evidence type="ECO:0000313" key="2">
    <source>
        <dbReference type="EnsemblMetazoa" id="XP_038063564.1"/>
    </source>
</evidence>
<evidence type="ECO:0000313" key="3">
    <source>
        <dbReference type="Proteomes" id="UP000887568"/>
    </source>
</evidence>
<dbReference type="RefSeq" id="XP_038063564.1">
    <property type="nucleotide sequence ID" value="XM_038207636.1"/>
</dbReference>
<accession>A0A914AJH2</accession>
<dbReference type="Proteomes" id="UP000887568">
    <property type="component" value="Unplaced"/>
</dbReference>
<organism evidence="2 3">
    <name type="scientific">Patiria miniata</name>
    <name type="common">Bat star</name>
    <name type="synonym">Asterina miniata</name>
    <dbReference type="NCBI Taxonomy" id="46514"/>
    <lineage>
        <taxon>Eukaryota</taxon>
        <taxon>Metazoa</taxon>
        <taxon>Echinodermata</taxon>
        <taxon>Eleutherozoa</taxon>
        <taxon>Asterozoa</taxon>
        <taxon>Asteroidea</taxon>
        <taxon>Valvatacea</taxon>
        <taxon>Valvatida</taxon>
        <taxon>Asterinidae</taxon>
        <taxon>Patiria</taxon>
    </lineage>
</organism>
<feature type="signal peptide" evidence="1">
    <location>
        <begin position="1"/>
        <end position="21"/>
    </location>
</feature>
<dbReference type="GeneID" id="119734258"/>
<dbReference type="AlphaFoldDB" id="A0A914AJH2"/>
<keyword evidence="3" id="KW-1185">Reference proteome</keyword>
<keyword evidence="1" id="KW-0732">Signal</keyword>
<proteinExistence type="predicted"/>
<evidence type="ECO:0000256" key="1">
    <source>
        <dbReference type="SAM" id="SignalP"/>
    </source>
</evidence>
<sequence>MTNYILFLGLVVAMFAILATSSDDAALNDEVQSPEDAEALSNFLDGLLQSRVDRSWRKPCDGNSCIQSGGRGWKRNRAPFSLDGFKCVGAGCDRGWKRTSERKR</sequence>
<reference evidence="2" key="1">
    <citation type="submission" date="2022-11" db="UniProtKB">
        <authorList>
            <consortium name="EnsemblMetazoa"/>
        </authorList>
    </citation>
    <scope>IDENTIFICATION</scope>
</reference>
<feature type="chain" id="PRO_5038007914" evidence="1">
    <location>
        <begin position="22"/>
        <end position="104"/>
    </location>
</feature>
<name>A0A914AJH2_PATMI</name>